<evidence type="ECO:0000313" key="3">
    <source>
        <dbReference type="Proteomes" id="UP001154420"/>
    </source>
</evidence>
<feature type="transmembrane region" description="Helical" evidence="1">
    <location>
        <begin position="88"/>
        <end position="108"/>
    </location>
</feature>
<dbReference type="Proteomes" id="UP001154420">
    <property type="component" value="Unassembled WGS sequence"/>
</dbReference>
<feature type="transmembrane region" description="Helical" evidence="1">
    <location>
        <begin position="35"/>
        <end position="67"/>
    </location>
</feature>
<name>A0A9X5BF25_9FIRM</name>
<proteinExistence type="predicted"/>
<feature type="transmembrane region" description="Helical" evidence="1">
    <location>
        <begin position="222"/>
        <end position="238"/>
    </location>
</feature>
<feature type="transmembrane region" description="Helical" evidence="1">
    <location>
        <begin position="388"/>
        <end position="415"/>
    </location>
</feature>
<sequence length="619" mass="71107">MYIFHIAAFLILILYISWKCEIRLVEAVPVGSAILILMLYVLSFFRMLMLSDYIMIAGVAVTAFFFVKMSKEQRGEILNFVRQELFSASTLTALGLTVVVVLCVNERIVSWWDDYNFWATDVKSIFYLDGFADKYANVATEFGDYPPGTQMIKWWFLHFSPIEFRENLIFAGYYFMNLAFLFPLLKNLKRRNIFIMVASALALWLFPAVVEVMWYEGCCADLTMAIVYGAFLASVTDRECGNAFYYGRQALFLSVLVLCKNTGFVWVIFGLIFSFGYHSLVYKRGERRKKALLIVMALPLLTEISWLGFCFLNKRVAVLTDQAIQMAAGSMGIPDYQEEMVKVFIQAFIRYPLHRWNTIAVDLSPLGMYLLLILFVFLLYQFHVVDKYLAVFMEIFFILSGILFYSFNLISHLTIFARETQYLDPATMILSIERYGAPFFIGGMYLTAYFALNSRKQVTGAVLCIIFVFLTTDYASAYYAVNGYKKEINSKLAVRKERVDESAEEFLRAIGAGQRGSIGRVLYLCDIADVNKGNYTFINFEAAPVSVMYKGIDRETMNSEDIAEAVRKAHAGFLYINPLSDSGEELFRPFIKDEKLEYNCLYRVCEEDGVMHWEKYIGG</sequence>
<accession>A0A9X5BF25</accession>
<feature type="transmembrane region" description="Helical" evidence="1">
    <location>
        <begin position="292"/>
        <end position="312"/>
    </location>
</feature>
<reference evidence="2" key="1">
    <citation type="submission" date="2018-09" db="EMBL/GenBank/DDBJ databases">
        <title>Murine metabolic-syndrome-specific gut microbial biobank.</title>
        <authorList>
            <person name="Liu C."/>
        </authorList>
    </citation>
    <scope>NUCLEOTIDE SEQUENCE</scope>
    <source>
        <strain evidence="2">D42-62</strain>
    </source>
</reference>
<dbReference type="EMBL" id="QZDT01000012">
    <property type="protein sequence ID" value="NBJ92730.1"/>
    <property type="molecule type" value="Genomic_DNA"/>
</dbReference>
<gene>
    <name evidence="2" type="ORF">D5281_09005</name>
</gene>
<keyword evidence="1" id="KW-0472">Membrane</keyword>
<organism evidence="2 3">
    <name type="scientific">Parablautia muri</name>
    <dbReference type="NCBI Taxonomy" id="2320879"/>
    <lineage>
        <taxon>Bacteria</taxon>
        <taxon>Bacillati</taxon>
        <taxon>Bacillota</taxon>
        <taxon>Clostridia</taxon>
        <taxon>Lachnospirales</taxon>
        <taxon>Lachnospiraceae</taxon>
        <taxon>Parablautia</taxon>
    </lineage>
</organism>
<comment type="caution">
    <text evidence="2">The sequence shown here is derived from an EMBL/GenBank/DDBJ whole genome shotgun (WGS) entry which is preliminary data.</text>
</comment>
<feature type="transmembrane region" description="Helical" evidence="1">
    <location>
        <begin position="458"/>
        <end position="481"/>
    </location>
</feature>
<dbReference type="AlphaFoldDB" id="A0A9X5BF25"/>
<feature type="transmembrane region" description="Helical" evidence="1">
    <location>
        <begin position="250"/>
        <end position="272"/>
    </location>
</feature>
<evidence type="ECO:0000256" key="1">
    <source>
        <dbReference type="SAM" id="Phobius"/>
    </source>
</evidence>
<keyword evidence="1" id="KW-1133">Transmembrane helix</keyword>
<keyword evidence="1" id="KW-0812">Transmembrane</keyword>
<feature type="transmembrane region" description="Helical" evidence="1">
    <location>
        <begin position="359"/>
        <end position="382"/>
    </location>
</feature>
<feature type="transmembrane region" description="Helical" evidence="1">
    <location>
        <begin position="192"/>
        <end position="210"/>
    </location>
</feature>
<feature type="transmembrane region" description="Helical" evidence="1">
    <location>
        <begin position="168"/>
        <end position="185"/>
    </location>
</feature>
<dbReference type="OrthoDB" id="1993544at2"/>
<protein>
    <submittedName>
        <fullName evidence="2">Uncharacterized protein</fullName>
    </submittedName>
</protein>
<keyword evidence="3" id="KW-1185">Reference proteome</keyword>
<dbReference type="RefSeq" id="WP_160559820.1">
    <property type="nucleotide sequence ID" value="NZ_QZDT01000012.1"/>
</dbReference>
<feature type="transmembrane region" description="Helical" evidence="1">
    <location>
        <begin position="435"/>
        <end position="452"/>
    </location>
</feature>
<evidence type="ECO:0000313" key="2">
    <source>
        <dbReference type="EMBL" id="NBJ92730.1"/>
    </source>
</evidence>